<accession>A0A9N9KEV7</accession>
<sequence length="131" mass="15340">EEFNLRTAYSKTIKNKGIVLLNESGNPYPIEDEIFQKELRQNCLIINIGNFDLRKKNEDRNLTNESLHYGESVVISYIDKDGDEKDLLLTLEDFEYDKTLNYENGNGKRRMSYEENRGESENIKCAKFDES</sequence>
<keyword evidence="2" id="KW-1185">Reference proteome</keyword>
<feature type="non-terminal residue" evidence="1">
    <location>
        <position position="131"/>
    </location>
</feature>
<dbReference type="AlphaFoldDB" id="A0A9N9KEV7"/>
<dbReference type="Proteomes" id="UP000789405">
    <property type="component" value="Unassembled WGS sequence"/>
</dbReference>
<dbReference type="EMBL" id="CAJVPY010066612">
    <property type="protein sequence ID" value="CAG8825540.1"/>
    <property type="molecule type" value="Genomic_DNA"/>
</dbReference>
<evidence type="ECO:0000313" key="2">
    <source>
        <dbReference type="Proteomes" id="UP000789405"/>
    </source>
</evidence>
<name>A0A9N9KEV7_9GLOM</name>
<gene>
    <name evidence="1" type="ORF">DERYTH_LOCUS27922</name>
</gene>
<feature type="non-terminal residue" evidence="1">
    <location>
        <position position="1"/>
    </location>
</feature>
<proteinExistence type="predicted"/>
<evidence type="ECO:0000313" key="1">
    <source>
        <dbReference type="EMBL" id="CAG8825540.1"/>
    </source>
</evidence>
<organism evidence="1 2">
    <name type="scientific">Dentiscutata erythropus</name>
    <dbReference type="NCBI Taxonomy" id="1348616"/>
    <lineage>
        <taxon>Eukaryota</taxon>
        <taxon>Fungi</taxon>
        <taxon>Fungi incertae sedis</taxon>
        <taxon>Mucoromycota</taxon>
        <taxon>Glomeromycotina</taxon>
        <taxon>Glomeromycetes</taxon>
        <taxon>Diversisporales</taxon>
        <taxon>Gigasporaceae</taxon>
        <taxon>Dentiscutata</taxon>
    </lineage>
</organism>
<protein>
    <submittedName>
        <fullName evidence="1">2484_t:CDS:1</fullName>
    </submittedName>
</protein>
<reference evidence="1" key="1">
    <citation type="submission" date="2021-06" db="EMBL/GenBank/DDBJ databases">
        <authorList>
            <person name="Kallberg Y."/>
            <person name="Tangrot J."/>
            <person name="Rosling A."/>
        </authorList>
    </citation>
    <scope>NUCLEOTIDE SEQUENCE</scope>
    <source>
        <strain evidence="1">MA453B</strain>
    </source>
</reference>
<comment type="caution">
    <text evidence="1">The sequence shown here is derived from an EMBL/GenBank/DDBJ whole genome shotgun (WGS) entry which is preliminary data.</text>
</comment>